<accession>S8A715</accession>
<dbReference type="PANTHER" id="PTHR43337:SF3">
    <property type="entry name" value="PURINE TRANSPORTER"/>
    <property type="match status" value="1"/>
</dbReference>
<feature type="transmembrane region" description="Helical" evidence="8">
    <location>
        <begin position="415"/>
        <end position="434"/>
    </location>
</feature>
<comment type="subcellular location">
    <subcellularLocation>
        <location evidence="1">Membrane</location>
        <topology evidence="1">Multi-pass membrane protein</topology>
    </subcellularLocation>
</comment>
<evidence type="ECO:0000256" key="1">
    <source>
        <dbReference type="ARBA" id="ARBA00004141"/>
    </source>
</evidence>
<evidence type="ECO:0000256" key="2">
    <source>
        <dbReference type="ARBA" id="ARBA00005697"/>
    </source>
</evidence>
<dbReference type="Proteomes" id="UP000015100">
    <property type="component" value="Unassembled WGS sequence"/>
</dbReference>
<dbReference type="AlphaFoldDB" id="S8A715"/>
<reference evidence="9 10" key="1">
    <citation type="journal article" date="2013" name="PLoS Genet.">
        <title>Genomic mechanisms accounting for the adaptation to parasitism in nematode-trapping fungi.</title>
        <authorList>
            <person name="Meerupati T."/>
            <person name="Andersson K.M."/>
            <person name="Friman E."/>
            <person name="Kumar D."/>
            <person name="Tunlid A."/>
            <person name="Ahren D."/>
        </authorList>
    </citation>
    <scope>NUCLEOTIDE SEQUENCE [LARGE SCALE GENOMIC DNA]</scope>
    <source>
        <strain evidence="9 10">CBS 200.50</strain>
    </source>
</reference>
<gene>
    <name evidence="9" type="ORF">H072_9558</name>
</gene>
<comment type="caution">
    <text evidence="9">The sequence shown here is derived from an EMBL/GenBank/DDBJ whole genome shotgun (WGS) entry which is preliminary data.</text>
</comment>
<feature type="transmembrane region" description="Helical" evidence="8">
    <location>
        <begin position="440"/>
        <end position="457"/>
    </location>
</feature>
<evidence type="ECO:0000313" key="9">
    <source>
        <dbReference type="EMBL" id="EPS36911.1"/>
    </source>
</evidence>
<dbReference type="eggNOG" id="ENOG502QQ5E">
    <property type="taxonomic scope" value="Eukaryota"/>
</dbReference>
<keyword evidence="10" id="KW-1185">Reference proteome</keyword>
<dbReference type="Pfam" id="PF00860">
    <property type="entry name" value="Xan_ur_permease"/>
    <property type="match status" value="1"/>
</dbReference>
<dbReference type="HOGENOM" id="CLU_024508_3_2_1"/>
<keyword evidence="3" id="KW-0813">Transport</keyword>
<dbReference type="OrthoDB" id="431212at2759"/>
<evidence type="ECO:0000256" key="4">
    <source>
        <dbReference type="ARBA" id="ARBA00022692"/>
    </source>
</evidence>
<feature type="transmembrane region" description="Helical" evidence="8">
    <location>
        <begin position="246"/>
        <end position="264"/>
    </location>
</feature>
<feature type="transmembrane region" description="Helical" evidence="8">
    <location>
        <begin position="120"/>
        <end position="140"/>
    </location>
</feature>
<dbReference type="GO" id="GO:0005345">
    <property type="term" value="F:purine nucleobase transmembrane transporter activity"/>
    <property type="evidence" value="ECO:0007669"/>
    <property type="project" value="TreeGrafter"/>
</dbReference>
<evidence type="ECO:0000256" key="8">
    <source>
        <dbReference type="SAM" id="Phobius"/>
    </source>
</evidence>
<evidence type="ECO:0000256" key="3">
    <source>
        <dbReference type="ARBA" id="ARBA00022448"/>
    </source>
</evidence>
<feature type="region of interest" description="Disordered" evidence="7">
    <location>
        <begin position="560"/>
        <end position="582"/>
    </location>
</feature>
<proteinExistence type="inferred from homology"/>
<sequence>MDAIRRWITTIDNAVAKTVVGHYFRLEGSSHPKARTGARFMTEIRAGITIFFTMAYIISVNATILTDSGGTCECAETVDRKEDPFCLTDNEYAACLVVLQRDLITATAAISALSSFAMGLLANLPIALAPGMGINAYFTYQVVGFHGTGPVSYRLAITAVFIEGLIFVALSIFGLRQWLARIIPNSIKIACGAGIGLYLCFIGLTRSAGIGIINGAQATPVELGGCLAGYRNEFGECTSHKLGNPTVWIGLLLGTFLTALLMMYKVKSAMIIGILIVSILSWPRNTNFTYFPHNDPTNAGDLRFDFFKKVVTFHDIKTILAVQEWNIAGAGAGGQFALALFTFLYVDILDVTGTLYSMVRFCGVVDPETGDFERQTIAYTTDATMISIGALFGTSPVTAFIESGAGIAQGAKTGLAAMTTGLCFFIAIFFAPIFASIPPWATGGALMLVGCMMMKAVMGINWNYAGDAIPAFATLIFMPFSYSIAYGLIAGLFAYTFLNGSAFILKLISGGRIRPADEDLKEYWTYKLPQNASTPWFIRAMRGEKRFWEDPNKDQIMELNSVASGKGDIDRRESGHQSQPSQ</sequence>
<organism evidence="9 10">
    <name type="scientific">Dactylellina haptotyla (strain CBS 200.50)</name>
    <name type="common">Nematode-trapping fungus</name>
    <name type="synonym">Monacrosporium haptotylum</name>
    <dbReference type="NCBI Taxonomy" id="1284197"/>
    <lineage>
        <taxon>Eukaryota</taxon>
        <taxon>Fungi</taxon>
        <taxon>Dikarya</taxon>
        <taxon>Ascomycota</taxon>
        <taxon>Pezizomycotina</taxon>
        <taxon>Orbiliomycetes</taxon>
        <taxon>Orbiliales</taxon>
        <taxon>Orbiliaceae</taxon>
        <taxon>Dactylellina</taxon>
    </lineage>
</organism>
<evidence type="ECO:0000313" key="10">
    <source>
        <dbReference type="Proteomes" id="UP000015100"/>
    </source>
</evidence>
<protein>
    <submittedName>
        <fullName evidence="9">Uncharacterized protein</fullName>
    </submittedName>
</protein>
<dbReference type="GO" id="GO:0005886">
    <property type="term" value="C:plasma membrane"/>
    <property type="evidence" value="ECO:0007669"/>
    <property type="project" value="TreeGrafter"/>
</dbReference>
<dbReference type="EMBL" id="AQGS01000814">
    <property type="protein sequence ID" value="EPS36911.1"/>
    <property type="molecule type" value="Genomic_DNA"/>
</dbReference>
<keyword evidence="5 8" id="KW-1133">Transmembrane helix</keyword>
<comment type="similarity">
    <text evidence="2">Belongs to the nucleobase:cation symporter-2 (NCS2) (TC 2.A.40) family. Azg-like subfamily.</text>
</comment>
<feature type="transmembrane region" description="Helical" evidence="8">
    <location>
        <begin position="187"/>
        <end position="204"/>
    </location>
</feature>
<dbReference type="InterPro" id="IPR045018">
    <property type="entry name" value="Azg-like"/>
</dbReference>
<dbReference type="PANTHER" id="PTHR43337">
    <property type="entry name" value="XANTHINE/URACIL PERMEASE C887.17-RELATED"/>
    <property type="match status" value="1"/>
</dbReference>
<dbReference type="STRING" id="1284197.S8A715"/>
<reference evidence="10" key="2">
    <citation type="submission" date="2013-04" db="EMBL/GenBank/DDBJ databases">
        <title>Genomic mechanisms accounting for the adaptation to parasitism in nematode-trapping fungi.</title>
        <authorList>
            <person name="Ahren D.G."/>
        </authorList>
    </citation>
    <scope>NUCLEOTIDE SEQUENCE [LARGE SCALE GENOMIC DNA]</scope>
    <source>
        <strain evidence="10">CBS 200.50</strain>
    </source>
</reference>
<dbReference type="GO" id="GO:0015854">
    <property type="term" value="P:guanine transport"/>
    <property type="evidence" value="ECO:0007669"/>
    <property type="project" value="TreeGrafter"/>
</dbReference>
<keyword evidence="4 8" id="KW-0812">Transmembrane</keyword>
<evidence type="ECO:0000256" key="7">
    <source>
        <dbReference type="SAM" id="MobiDB-lite"/>
    </source>
</evidence>
<evidence type="ECO:0000256" key="5">
    <source>
        <dbReference type="ARBA" id="ARBA00022989"/>
    </source>
</evidence>
<name>S8A715_DACHA</name>
<feature type="transmembrane region" description="Helical" evidence="8">
    <location>
        <begin position="152"/>
        <end position="175"/>
    </location>
</feature>
<keyword evidence="6 8" id="KW-0472">Membrane</keyword>
<dbReference type="OMA" id="WPQAMGM"/>
<evidence type="ECO:0000256" key="6">
    <source>
        <dbReference type="ARBA" id="ARBA00023136"/>
    </source>
</evidence>
<dbReference type="GO" id="GO:0015853">
    <property type="term" value="P:adenine transport"/>
    <property type="evidence" value="ECO:0007669"/>
    <property type="project" value="TreeGrafter"/>
</dbReference>
<dbReference type="InterPro" id="IPR006043">
    <property type="entry name" value="NCS2"/>
</dbReference>